<reference evidence="1 2" key="1">
    <citation type="journal article" date="2007" name="Proc. Natl. Acad. Sci. U.S.A.">
        <title>Characterization of a marine gammaproteobacterium capable of aerobic anoxygenic photosynthesis.</title>
        <authorList>
            <person name="Fuchs B.M."/>
            <person name="Spring S."/>
            <person name="Teeling H."/>
            <person name="Quast C."/>
            <person name="Wulf J."/>
            <person name="Schattenhofer M."/>
            <person name="Yan S."/>
            <person name="Ferriera S."/>
            <person name="Johnson J."/>
            <person name="Glockner F.O."/>
            <person name="Amann R."/>
        </authorList>
    </citation>
    <scope>NUCLEOTIDE SEQUENCE [LARGE SCALE GENOMIC DNA]</scope>
    <source>
        <strain evidence="1">KT71</strain>
    </source>
</reference>
<evidence type="ECO:0000313" key="2">
    <source>
        <dbReference type="Proteomes" id="UP000019205"/>
    </source>
</evidence>
<gene>
    <name evidence="1" type="ORF">KT71_002445</name>
</gene>
<comment type="caution">
    <text evidence="1">The sequence shown here is derived from an EMBL/GenBank/DDBJ whole genome shotgun (WGS) entry which is preliminary data.</text>
</comment>
<name>V7HV42_9GAMM</name>
<dbReference type="HOGENOM" id="CLU_2733086_0_0_6"/>
<sequence>MNVGDLVYRSVKSFTESGLIEVIQIERREVLSIGASLVSMGAHACAEFPLHTVPDPIVWTYTPGGESPPVC</sequence>
<evidence type="ECO:0000313" key="1">
    <source>
        <dbReference type="EMBL" id="ESZ89439.1"/>
    </source>
</evidence>
<dbReference type="EMBL" id="AAOA02000001">
    <property type="protein sequence ID" value="ESZ89439.1"/>
    <property type="molecule type" value="Genomic_DNA"/>
</dbReference>
<reference evidence="1 2" key="2">
    <citation type="journal article" date="2009" name="PLoS ONE">
        <title>The photosynthetic apparatus and its regulation in the aerobic gammaproteobacterium Congregibacter litoralis gen. nov., sp. nov.</title>
        <authorList>
            <person name="Spring S."/>
            <person name="Lunsdorf H."/>
            <person name="Fuchs B.M."/>
            <person name="Tindall B.J."/>
        </authorList>
    </citation>
    <scope>NUCLEOTIDE SEQUENCE [LARGE SCALE GENOMIC DNA]</scope>
    <source>
        <strain evidence="1">KT71</strain>
    </source>
</reference>
<protein>
    <submittedName>
        <fullName evidence="1">Uncharacterized protein</fullName>
    </submittedName>
</protein>
<dbReference type="STRING" id="314285.KT71_002445"/>
<dbReference type="Proteomes" id="UP000019205">
    <property type="component" value="Chromosome"/>
</dbReference>
<proteinExistence type="predicted"/>
<organism evidence="1 2">
    <name type="scientific">Congregibacter litoralis KT71</name>
    <dbReference type="NCBI Taxonomy" id="314285"/>
    <lineage>
        <taxon>Bacteria</taxon>
        <taxon>Pseudomonadati</taxon>
        <taxon>Pseudomonadota</taxon>
        <taxon>Gammaproteobacteria</taxon>
        <taxon>Cellvibrionales</taxon>
        <taxon>Halieaceae</taxon>
        <taxon>Congregibacter</taxon>
    </lineage>
</organism>
<dbReference type="AlphaFoldDB" id="V7HV42"/>
<keyword evidence="2" id="KW-1185">Reference proteome</keyword>
<accession>V7HV42</accession>